<sequence length="407" mass="44549">MRVKNAAYVRKLRCMDTAGALRLIGDFTANQWGMITSGQAMTVGVDGATLHRLLGDGHLDRVRHGVYASTSATVSETRDQQAAWLSLNPATPAWERPLLDPDGGVLSHQSAANLHNLGELFNDRIAFTTPRRRTSRDSDLWFKTARLSEADVTLVDSLPVTTPLRTICDLLDQRLDGGHVATIIRQAVLANLVQLDDLADAIAPYARRYGVRPPGNGLRLLEHLLAQVGTSPAELARRPAPESVQDALVALLADERPTEAYHAVLDVFTSSKFSQLLSDAKFGSAVENLANVGKFESALADLGAVDRFSEINKQMSEVWANRFAQIARSLDVSDRMKVLSALADLGATHRPVLEQDALRAARRHAELVGQDVAHDRTPATEDARKLRRVGEEPRAEHRGEEGRPHGR</sequence>
<dbReference type="EMBL" id="QLTT01000014">
    <property type="protein sequence ID" value="RAS59558.1"/>
    <property type="molecule type" value="Genomic_DNA"/>
</dbReference>
<gene>
    <name evidence="3" type="ORF">C8D87_114170</name>
</gene>
<evidence type="ECO:0000313" key="3">
    <source>
        <dbReference type="EMBL" id="RAS59558.1"/>
    </source>
</evidence>
<accession>A0ABX9DW87</accession>
<name>A0ABX9DW87_9PSEU</name>
<feature type="domain" description="AbiEi antitoxin N-terminal" evidence="2">
    <location>
        <begin position="27"/>
        <end position="69"/>
    </location>
</feature>
<dbReference type="Proteomes" id="UP000248714">
    <property type="component" value="Unassembled WGS sequence"/>
</dbReference>
<reference evidence="3 4" key="1">
    <citation type="submission" date="2018-06" db="EMBL/GenBank/DDBJ databases">
        <title>Genomic Encyclopedia of Type Strains, Phase IV (KMG-IV): sequencing the most valuable type-strain genomes for metagenomic binning, comparative biology and taxonomic classification.</title>
        <authorList>
            <person name="Goeker M."/>
        </authorList>
    </citation>
    <scope>NUCLEOTIDE SEQUENCE [LARGE SCALE GENOMIC DNA]</scope>
    <source>
        <strain evidence="3 4">DSM 45479</strain>
    </source>
</reference>
<dbReference type="InterPro" id="IPR025159">
    <property type="entry name" value="AbiEi_N"/>
</dbReference>
<comment type="caution">
    <text evidence="3">The sequence shown here is derived from an EMBL/GenBank/DDBJ whole genome shotgun (WGS) entry which is preliminary data.</text>
</comment>
<protein>
    <submittedName>
        <fullName evidence="3">AbiEi antitoxin of type IV toxin-antitoxin system</fullName>
    </submittedName>
</protein>
<evidence type="ECO:0000256" key="1">
    <source>
        <dbReference type="SAM" id="MobiDB-lite"/>
    </source>
</evidence>
<feature type="region of interest" description="Disordered" evidence="1">
    <location>
        <begin position="369"/>
        <end position="407"/>
    </location>
</feature>
<keyword evidence="4" id="KW-1185">Reference proteome</keyword>
<proteinExistence type="predicted"/>
<organism evidence="3 4">
    <name type="scientific">Lentzea atacamensis</name>
    <dbReference type="NCBI Taxonomy" id="531938"/>
    <lineage>
        <taxon>Bacteria</taxon>
        <taxon>Bacillati</taxon>
        <taxon>Actinomycetota</taxon>
        <taxon>Actinomycetes</taxon>
        <taxon>Pseudonocardiales</taxon>
        <taxon>Pseudonocardiaceae</taxon>
        <taxon>Lentzea</taxon>
    </lineage>
</organism>
<evidence type="ECO:0000313" key="4">
    <source>
        <dbReference type="Proteomes" id="UP000248714"/>
    </source>
</evidence>
<evidence type="ECO:0000259" key="2">
    <source>
        <dbReference type="Pfam" id="PF13338"/>
    </source>
</evidence>
<dbReference type="Pfam" id="PF13338">
    <property type="entry name" value="AbiEi_4"/>
    <property type="match status" value="1"/>
</dbReference>